<name>A0A0Q3L3Z2_BRADI</name>
<evidence type="ECO:0000313" key="4">
    <source>
        <dbReference type="Proteomes" id="UP000008810"/>
    </source>
</evidence>
<dbReference type="EnsemblPlants" id="KQJ87317">
    <property type="protein sequence ID" value="KQJ87317"/>
    <property type="gene ID" value="BRADI_4g10338v3"/>
</dbReference>
<feature type="region of interest" description="Disordered" evidence="1">
    <location>
        <begin position="1"/>
        <end position="24"/>
    </location>
</feature>
<evidence type="ECO:0000256" key="1">
    <source>
        <dbReference type="SAM" id="MobiDB-lite"/>
    </source>
</evidence>
<reference evidence="2" key="2">
    <citation type="submission" date="2017-06" db="EMBL/GenBank/DDBJ databases">
        <title>WGS assembly of Brachypodium distachyon.</title>
        <authorList>
            <consortium name="The International Brachypodium Initiative"/>
            <person name="Lucas S."/>
            <person name="Harmon-Smith M."/>
            <person name="Lail K."/>
            <person name="Tice H."/>
            <person name="Grimwood J."/>
            <person name="Bruce D."/>
            <person name="Barry K."/>
            <person name="Shu S."/>
            <person name="Lindquist E."/>
            <person name="Wang M."/>
            <person name="Pitluck S."/>
            <person name="Vogel J.P."/>
            <person name="Garvin D.F."/>
            <person name="Mockler T.C."/>
            <person name="Schmutz J."/>
            <person name="Rokhsar D."/>
            <person name="Bevan M.W."/>
        </authorList>
    </citation>
    <scope>NUCLEOTIDE SEQUENCE</scope>
    <source>
        <strain evidence="2">Bd21</strain>
    </source>
</reference>
<dbReference type="InterPro" id="IPR036047">
    <property type="entry name" value="F-box-like_dom_sf"/>
</dbReference>
<reference evidence="2 3" key="1">
    <citation type="journal article" date="2010" name="Nature">
        <title>Genome sequencing and analysis of the model grass Brachypodium distachyon.</title>
        <authorList>
            <consortium name="International Brachypodium Initiative"/>
        </authorList>
    </citation>
    <scope>NUCLEOTIDE SEQUENCE [LARGE SCALE GENOMIC DNA]</scope>
    <source>
        <strain evidence="2 3">Bd21</strain>
    </source>
</reference>
<dbReference type="SUPFAM" id="SSF81383">
    <property type="entry name" value="F-box domain"/>
    <property type="match status" value="1"/>
</dbReference>
<dbReference type="PANTHER" id="PTHR47993:SF93">
    <property type="entry name" value="OS04G0195100 PROTEIN"/>
    <property type="match status" value="1"/>
</dbReference>
<dbReference type="Proteomes" id="UP000008810">
    <property type="component" value="Chromosome 4"/>
</dbReference>
<sequence length="343" mass="38631">MELRRRRTQNPSRGGRAPSPSSPWSEADAAILRCRAVCRSWRRLASDPAFRLAHHRRQPSLPLFVLRGFSSNPANLERVQPLLGFDDHDDNGRRGRFKLHASCDGLLLLSNCRYLSLCNPATRQHAPVPGLNTADCDYMEALYLHRASGVPGARKPSLPRLGGLCQSLNPRPPVMIRGCLHWDPNSYALAGVVAVFDTVAESFKSMRLPVAATVCCTCLHDMEGMLGLSCFDESGTVAEVWVLDDYEREVWSLEYKINFSSDSMCSLAKRHLVLSHEGDMLLYSNSGSHMVHYERKFLEKFQWESWASTLTGHLFKESLVNHAFFLKPCSAPTVEHRCLFTRL</sequence>
<proteinExistence type="predicted"/>
<evidence type="ECO:0000313" key="2">
    <source>
        <dbReference type="EMBL" id="KQJ87317.1"/>
    </source>
</evidence>
<evidence type="ECO:0000313" key="3">
    <source>
        <dbReference type="EnsemblPlants" id="KQJ87317"/>
    </source>
</evidence>
<feature type="compositionally biased region" description="Low complexity" evidence="1">
    <location>
        <begin position="11"/>
        <end position="23"/>
    </location>
</feature>
<organism evidence="2">
    <name type="scientific">Brachypodium distachyon</name>
    <name type="common">Purple false brome</name>
    <name type="synonym">Trachynia distachya</name>
    <dbReference type="NCBI Taxonomy" id="15368"/>
    <lineage>
        <taxon>Eukaryota</taxon>
        <taxon>Viridiplantae</taxon>
        <taxon>Streptophyta</taxon>
        <taxon>Embryophyta</taxon>
        <taxon>Tracheophyta</taxon>
        <taxon>Spermatophyta</taxon>
        <taxon>Magnoliopsida</taxon>
        <taxon>Liliopsida</taxon>
        <taxon>Poales</taxon>
        <taxon>Poaceae</taxon>
        <taxon>BOP clade</taxon>
        <taxon>Pooideae</taxon>
        <taxon>Stipodae</taxon>
        <taxon>Brachypodieae</taxon>
        <taxon>Brachypodium</taxon>
    </lineage>
</organism>
<keyword evidence="4" id="KW-1185">Reference proteome</keyword>
<dbReference type="InParanoid" id="A0A0Q3L3Z2"/>
<reference evidence="3" key="3">
    <citation type="submission" date="2018-08" db="UniProtKB">
        <authorList>
            <consortium name="EnsemblPlants"/>
        </authorList>
    </citation>
    <scope>IDENTIFICATION</scope>
    <source>
        <strain evidence="3">cv. Bd21</strain>
    </source>
</reference>
<dbReference type="PANTHER" id="PTHR47993">
    <property type="entry name" value="OS09G0372900 PROTEIN-RELATED"/>
    <property type="match status" value="1"/>
</dbReference>
<dbReference type="Gramene" id="KQJ87317">
    <property type="protein sequence ID" value="KQJ87317"/>
    <property type="gene ID" value="BRADI_4g10338v3"/>
</dbReference>
<gene>
    <name evidence="2" type="ORF">BRADI_4g10338v3</name>
</gene>
<protein>
    <submittedName>
        <fullName evidence="2 3">Uncharacterized protein</fullName>
    </submittedName>
</protein>
<dbReference type="InterPro" id="IPR050233">
    <property type="entry name" value="A_thaliana_F-box"/>
</dbReference>
<dbReference type="EMBL" id="CM000883">
    <property type="protein sequence ID" value="KQJ87317.1"/>
    <property type="molecule type" value="Genomic_DNA"/>
</dbReference>
<dbReference type="OrthoDB" id="692259at2759"/>
<accession>A0A0Q3L3Z2</accession>
<dbReference type="AlphaFoldDB" id="A0A0Q3L3Z2"/>